<evidence type="ECO:0000256" key="2">
    <source>
        <dbReference type="ARBA" id="ARBA00022670"/>
    </source>
</evidence>
<dbReference type="GO" id="GO:0008239">
    <property type="term" value="F:dipeptidyl-peptidase activity"/>
    <property type="evidence" value="ECO:0007669"/>
    <property type="project" value="TreeGrafter"/>
</dbReference>
<accession>A0A8S9IKF6</accession>
<comment type="caution">
    <text evidence="6">The sequence shown here is derived from an EMBL/GenBank/DDBJ whole genome shotgun (WGS) entry which is preliminary data.</text>
</comment>
<evidence type="ECO:0000256" key="3">
    <source>
        <dbReference type="ARBA" id="ARBA00022729"/>
    </source>
</evidence>
<name>A0A8S9IKF6_BRACR</name>
<keyword evidence="3" id="KW-0732">Signal</keyword>
<gene>
    <name evidence="6" type="ORF">F2Q70_00003503</name>
</gene>
<keyword evidence="5" id="KW-0325">Glycoprotein</keyword>
<dbReference type="AlphaFoldDB" id="A0A8S9IKF6"/>
<evidence type="ECO:0000313" key="6">
    <source>
        <dbReference type="EMBL" id="KAF2570294.1"/>
    </source>
</evidence>
<dbReference type="EMBL" id="QGKY02001015">
    <property type="protein sequence ID" value="KAF2570294.1"/>
    <property type="molecule type" value="Genomic_DNA"/>
</dbReference>
<dbReference type="Gene3D" id="3.40.50.1820">
    <property type="entry name" value="alpha/beta hydrolase"/>
    <property type="match status" value="1"/>
</dbReference>
<comment type="similarity">
    <text evidence="1">Belongs to the peptidase S28 family.</text>
</comment>
<keyword evidence="4" id="KW-0378">Hydrolase</keyword>
<dbReference type="GO" id="GO:0005773">
    <property type="term" value="C:vacuole"/>
    <property type="evidence" value="ECO:0007669"/>
    <property type="project" value="TreeGrafter"/>
</dbReference>
<evidence type="ECO:0000256" key="1">
    <source>
        <dbReference type="ARBA" id="ARBA00011079"/>
    </source>
</evidence>
<dbReference type="InterPro" id="IPR008758">
    <property type="entry name" value="Peptidase_S28"/>
</dbReference>
<dbReference type="PANTHER" id="PTHR11010:SF11">
    <property type="entry name" value="THYMUS-SPECIFIC SERINE PROTEASE"/>
    <property type="match status" value="1"/>
</dbReference>
<dbReference type="InterPro" id="IPR029058">
    <property type="entry name" value="AB_hydrolase_fold"/>
</dbReference>
<dbReference type="PANTHER" id="PTHR11010">
    <property type="entry name" value="PROTEASE S28 PRO-X CARBOXYPEPTIDASE-RELATED"/>
    <property type="match status" value="1"/>
</dbReference>
<protein>
    <submittedName>
        <fullName evidence="6">Uncharacterized protein</fullName>
    </submittedName>
</protein>
<organism evidence="6">
    <name type="scientific">Brassica cretica</name>
    <name type="common">Mustard</name>
    <dbReference type="NCBI Taxonomy" id="69181"/>
    <lineage>
        <taxon>Eukaryota</taxon>
        <taxon>Viridiplantae</taxon>
        <taxon>Streptophyta</taxon>
        <taxon>Embryophyta</taxon>
        <taxon>Tracheophyta</taxon>
        <taxon>Spermatophyta</taxon>
        <taxon>Magnoliopsida</taxon>
        <taxon>eudicotyledons</taxon>
        <taxon>Gunneridae</taxon>
        <taxon>Pentapetalae</taxon>
        <taxon>rosids</taxon>
        <taxon>malvids</taxon>
        <taxon>Brassicales</taxon>
        <taxon>Brassicaceae</taxon>
        <taxon>Brassiceae</taxon>
        <taxon>Brassica</taxon>
    </lineage>
</organism>
<proteinExistence type="inferred from homology"/>
<keyword evidence="2" id="KW-0645">Protease</keyword>
<evidence type="ECO:0000256" key="5">
    <source>
        <dbReference type="ARBA" id="ARBA00023180"/>
    </source>
</evidence>
<dbReference type="Pfam" id="PF05577">
    <property type="entry name" value="Peptidase_S28"/>
    <property type="match status" value="1"/>
</dbReference>
<dbReference type="GO" id="GO:0006508">
    <property type="term" value="P:proteolysis"/>
    <property type="evidence" value="ECO:0007669"/>
    <property type="project" value="UniProtKB-KW"/>
</dbReference>
<reference evidence="6" key="1">
    <citation type="submission" date="2019-12" db="EMBL/GenBank/DDBJ databases">
        <title>Genome sequencing and annotation of Brassica cretica.</title>
        <authorList>
            <person name="Studholme D.J."/>
            <person name="Sarris P.F."/>
        </authorList>
    </citation>
    <scope>NUCLEOTIDE SEQUENCE</scope>
    <source>
        <strain evidence="6">PFS-102/07</strain>
        <tissue evidence="6">Leaf</tissue>
    </source>
</reference>
<dbReference type="GO" id="GO:0070008">
    <property type="term" value="F:serine-type exopeptidase activity"/>
    <property type="evidence" value="ECO:0007669"/>
    <property type="project" value="InterPro"/>
</dbReference>
<sequence length="116" mass="12870">MASHSIGRHCAQVKAFQYGNPDKLCVPMVEAKKSGGDLVHLLDTAITTESADRLWWFQVCTEVAYFQVAPANDSIRSHQVNTEYHLDLCKSLFGKGVYPEVDATNLYYGGDRIAGM</sequence>
<evidence type="ECO:0000256" key="4">
    <source>
        <dbReference type="ARBA" id="ARBA00022801"/>
    </source>
</evidence>